<accession>A0A645EK86</accession>
<dbReference type="EMBL" id="VSSQ01048399">
    <property type="protein sequence ID" value="MPN02445.1"/>
    <property type="molecule type" value="Genomic_DNA"/>
</dbReference>
<proteinExistence type="predicted"/>
<comment type="caution">
    <text evidence="2">The sequence shown here is derived from an EMBL/GenBank/DDBJ whole genome shotgun (WGS) entry which is preliminary data.</text>
</comment>
<organism evidence="2">
    <name type="scientific">bioreactor metagenome</name>
    <dbReference type="NCBI Taxonomy" id="1076179"/>
    <lineage>
        <taxon>unclassified sequences</taxon>
        <taxon>metagenomes</taxon>
        <taxon>ecological metagenomes</taxon>
    </lineage>
</organism>
<gene>
    <name evidence="2" type="ORF">SDC9_149661</name>
</gene>
<evidence type="ECO:0000313" key="2">
    <source>
        <dbReference type="EMBL" id="MPN02445.1"/>
    </source>
</evidence>
<dbReference type="InterPro" id="IPR012337">
    <property type="entry name" value="RNaseH-like_sf"/>
</dbReference>
<reference evidence="2" key="1">
    <citation type="submission" date="2019-08" db="EMBL/GenBank/DDBJ databases">
        <authorList>
            <person name="Kucharzyk K."/>
            <person name="Murdoch R.W."/>
            <person name="Higgins S."/>
            <person name="Loffler F."/>
        </authorList>
    </citation>
    <scope>NUCLEOTIDE SEQUENCE</scope>
</reference>
<sequence>MLYGTKTALPLCYEIYSGSIVDKAFFPYMMELGELVGLNDLFYIMDRGFLTLDNLSFMAQNQLNFLMAAPKSQKIYRQALIEATAVIRHSRYHIPQTSCYGLSKVIQINELPYTLHIYLNTSSAADEEARIYQHVDRLEEELQNQMKPISITRYNKYYDVTRNASPIEEYERNHEKITEMIELAGMFCLLSNTQDKSAEEALRLYGRRDMVEKAFQNLKNSIDYDRFLTHTEKTTEGKAFVAFLSLILWSDLTNHGKNSGEKSINRLVKQMGTIKRTDYGSGCSLLQPLTRKQKDILSAFAIEPEEFLQTILHFEV</sequence>
<name>A0A645EK86_9ZZZZ</name>
<dbReference type="AlphaFoldDB" id="A0A645EK86"/>
<dbReference type="SUPFAM" id="SSF53098">
    <property type="entry name" value="Ribonuclease H-like"/>
    <property type="match status" value="1"/>
</dbReference>
<dbReference type="PANTHER" id="PTHR34614:SF2">
    <property type="entry name" value="TRANSPOSASE IS4-LIKE DOMAIN-CONTAINING PROTEIN"/>
    <property type="match status" value="1"/>
</dbReference>
<dbReference type="InterPro" id="IPR002559">
    <property type="entry name" value="Transposase_11"/>
</dbReference>
<evidence type="ECO:0000259" key="1">
    <source>
        <dbReference type="Pfam" id="PF01609"/>
    </source>
</evidence>
<dbReference type="GO" id="GO:0006313">
    <property type="term" value="P:DNA transposition"/>
    <property type="evidence" value="ECO:0007669"/>
    <property type="project" value="InterPro"/>
</dbReference>
<dbReference type="GO" id="GO:0004803">
    <property type="term" value="F:transposase activity"/>
    <property type="evidence" value="ECO:0007669"/>
    <property type="project" value="InterPro"/>
</dbReference>
<dbReference type="GO" id="GO:0003677">
    <property type="term" value="F:DNA binding"/>
    <property type="evidence" value="ECO:0007669"/>
    <property type="project" value="InterPro"/>
</dbReference>
<feature type="domain" description="Transposase IS4-like" evidence="1">
    <location>
        <begin position="2"/>
        <end position="248"/>
    </location>
</feature>
<dbReference type="PANTHER" id="PTHR34614">
    <property type="match status" value="1"/>
</dbReference>
<dbReference type="Pfam" id="PF01609">
    <property type="entry name" value="DDE_Tnp_1"/>
    <property type="match status" value="1"/>
</dbReference>
<protein>
    <recommendedName>
        <fullName evidence="1">Transposase IS4-like domain-containing protein</fullName>
    </recommendedName>
</protein>